<gene>
    <name evidence="2" type="ORF">IAB67_07905</name>
</gene>
<feature type="domain" description="DUF6760" evidence="1">
    <location>
        <begin position="2"/>
        <end position="45"/>
    </location>
</feature>
<dbReference type="Pfam" id="PF20546">
    <property type="entry name" value="DUF6760"/>
    <property type="match status" value="1"/>
</dbReference>
<evidence type="ECO:0000313" key="2">
    <source>
        <dbReference type="EMBL" id="HIU44201.1"/>
    </source>
</evidence>
<reference evidence="2" key="1">
    <citation type="submission" date="2020-10" db="EMBL/GenBank/DDBJ databases">
        <authorList>
            <person name="Gilroy R."/>
        </authorList>
    </citation>
    <scope>NUCLEOTIDE SEQUENCE</scope>
    <source>
        <strain evidence="2">CHK191-8634</strain>
    </source>
</reference>
<dbReference type="EMBL" id="DVMR01000059">
    <property type="protein sequence ID" value="HIU44201.1"/>
    <property type="molecule type" value="Genomic_DNA"/>
</dbReference>
<evidence type="ECO:0000259" key="1">
    <source>
        <dbReference type="Pfam" id="PF20546"/>
    </source>
</evidence>
<evidence type="ECO:0000313" key="3">
    <source>
        <dbReference type="Proteomes" id="UP000824073"/>
    </source>
</evidence>
<protein>
    <recommendedName>
        <fullName evidence="1">DUF6760 domain-containing protein</fullName>
    </recommendedName>
</protein>
<comment type="caution">
    <text evidence="2">The sequence shown here is derived from an EMBL/GenBank/DDBJ whole genome shotgun (WGS) entry which is preliminary data.</text>
</comment>
<name>A0A9D1LLT1_9CLOT</name>
<dbReference type="InterPro" id="IPR046648">
    <property type="entry name" value="DUF6760"/>
</dbReference>
<dbReference type="AlphaFoldDB" id="A0A9D1LLT1"/>
<accession>A0A9D1LLT1</accession>
<dbReference type="Proteomes" id="UP000824073">
    <property type="component" value="Unassembled WGS sequence"/>
</dbReference>
<organism evidence="2 3">
    <name type="scientific">Candidatus Ventrousia excrementavium</name>
    <dbReference type="NCBI Taxonomy" id="2840961"/>
    <lineage>
        <taxon>Bacteria</taxon>
        <taxon>Bacillati</taxon>
        <taxon>Bacillota</taxon>
        <taxon>Clostridia</taxon>
        <taxon>Eubacteriales</taxon>
        <taxon>Clostridiaceae</taxon>
        <taxon>Clostridiaceae incertae sedis</taxon>
        <taxon>Candidatus Ventrousia</taxon>
    </lineage>
</organism>
<reference evidence="2" key="2">
    <citation type="journal article" date="2021" name="PeerJ">
        <title>Extensive microbial diversity within the chicken gut microbiome revealed by metagenomics and culture.</title>
        <authorList>
            <person name="Gilroy R."/>
            <person name="Ravi A."/>
            <person name="Getino M."/>
            <person name="Pursley I."/>
            <person name="Horton D.L."/>
            <person name="Alikhan N.F."/>
            <person name="Baker D."/>
            <person name="Gharbi K."/>
            <person name="Hall N."/>
            <person name="Watson M."/>
            <person name="Adriaenssens E.M."/>
            <person name="Foster-Nyarko E."/>
            <person name="Jarju S."/>
            <person name="Secka A."/>
            <person name="Antonio M."/>
            <person name="Oren A."/>
            <person name="Chaudhuri R.R."/>
            <person name="La Ragione R."/>
            <person name="Hildebrand F."/>
            <person name="Pallen M.J."/>
        </authorList>
    </citation>
    <scope>NUCLEOTIDE SEQUENCE</scope>
    <source>
        <strain evidence="2">CHK191-8634</strain>
    </source>
</reference>
<sequence length="47" mass="5845">MGYYLHWGYEEIMAMEHRERLRFCREVSQINSRMNQETQGKNIFDVF</sequence>
<proteinExistence type="predicted"/>